<keyword evidence="1" id="KW-0472">Membrane</keyword>
<evidence type="ECO:0000256" key="1">
    <source>
        <dbReference type="SAM" id="Phobius"/>
    </source>
</evidence>
<comment type="caution">
    <text evidence="2">The sequence shown here is derived from an EMBL/GenBank/DDBJ whole genome shotgun (WGS) entry which is preliminary data.</text>
</comment>
<accession>A0A9Q0M3N0</accession>
<proteinExistence type="predicted"/>
<feature type="transmembrane region" description="Helical" evidence="1">
    <location>
        <begin position="60"/>
        <end position="81"/>
    </location>
</feature>
<name>A0A9Q0M3N0_BLOTA</name>
<dbReference type="EMBL" id="JAPWDV010000002">
    <property type="protein sequence ID" value="KAJ6218701.1"/>
    <property type="molecule type" value="Genomic_DNA"/>
</dbReference>
<sequence length="310" mass="36024">MFSTDLSSIFDLFRSEHMKPILSLWNRYYQTVKPILDRMISMTRKLASDPMFRRTTLATILLRFQLVAFGLQLSLIMVFIFQCIRVWSTRCSLAATIDLIDDDNTRKQLNKIENGIITMKDIAWQLDELIVKYENDNDESNEQFWNQKLTEMKQITLSSINRHTEISKLINEQKLHLEHQQINLEKCDHRFESTGLGLLSTSGIGLLTTLIHDKMSQIEHTLRNLVDYDMDLNRTDQVIKHLEQRFDLVDQQKKIKKNSLTNEKKINFGILSFKNSIVNNLVNVTDGWRSIANSYLKIGEIVAAPSISGQ</sequence>
<keyword evidence="1" id="KW-0812">Transmembrane</keyword>
<reference evidence="2" key="1">
    <citation type="submission" date="2022-12" db="EMBL/GenBank/DDBJ databases">
        <title>Genome assemblies of Blomia tropicalis.</title>
        <authorList>
            <person name="Cui Y."/>
        </authorList>
    </citation>
    <scope>NUCLEOTIDE SEQUENCE</scope>
    <source>
        <tissue evidence="2">Adult mites</tissue>
    </source>
</reference>
<keyword evidence="1" id="KW-1133">Transmembrane helix</keyword>
<organism evidence="2 3">
    <name type="scientific">Blomia tropicalis</name>
    <name type="common">Mite</name>
    <dbReference type="NCBI Taxonomy" id="40697"/>
    <lineage>
        <taxon>Eukaryota</taxon>
        <taxon>Metazoa</taxon>
        <taxon>Ecdysozoa</taxon>
        <taxon>Arthropoda</taxon>
        <taxon>Chelicerata</taxon>
        <taxon>Arachnida</taxon>
        <taxon>Acari</taxon>
        <taxon>Acariformes</taxon>
        <taxon>Sarcoptiformes</taxon>
        <taxon>Astigmata</taxon>
        <taxon>Glycyphagoidea</taxon>
        <taxon>Echimyopodidae</taxon>
        <taxon>Blomia</taxon>
    </lineage>
</organism>
<evidence type="ECO:0000313" key="3">
    <source>
        <dbReference type="Proteomes" id="UP001142055"/>
    </source>
</evidence>
<dbReference type="Proteomes" id="UP001142055">
    <property type="component" value="Chromosome 2"/>
</dbReference>
<protein>
    <submittedName>
        <fullName evidence="2">Uncharacterized protein</fullName>
    </submittedName>
</protein>
<gene>
    <name evidence="2" type="ORF">RDWZM_004513</name>
</gene>
<evidence type="ECO:0000313" key="2">
    <source>
        <dbReference type="EMBL" id="KAJ6218701.1"/>
    </source>
</evidence>
<keyword evidence="3" id="KW-1185">Reference proteome</keyword>
<dbReference type="AlphaFoldDB" id="A0A9Q0M3N0"/>